<dbReference type="Proteomes" id="UP001317001">
    <property type="component" value="Chromosome"/>
</dbReference>
<dbReference type="InterPro" id="IPR025345">
    <property type="entry name" value="DUF4249"/>
</dbReference>
<name>A0ABY5NS32_9FLAO</name>
<protein>
    <submittedName>
        <fullName evidence="2">DUF4249 domain-containing protein</fullName>
    </submittedName>
</protein>
<dbReference type="RefSeq" id="WP_257499298.1">
    <property type="nucleotide sequence ID" value="NZ_CP102382.1"/>
</dbReference>
<feature type="signal peptide" evidence="1">
    <location>
        <begin position="1"/>
        <end position="18"/>
    </location>
</feature>
<accession>A0ABY5NS32</accession>
<feature type="chain" id="PRO_5047076194" evidence="1">
    <location>
        <begin position="19"/>
        <end position="269"/>
    </location>
</feature>
<evidence type="ECO:0000256" key="1">
    <source>
        <dbReference type="SAM" id="SignalP"/>
    </source>
</evidence>
<keyword evidence="3" id="KW-1185">Reference proteome</keyword>
<proteinExistence type="predicted"/>
<dbReference type="PROSITE" id="PS51257">
    <property type="entry name" value="PROKAR_LIPOPROTEIN"/>
    <property type="match status" value="1"/>
</dbReference>
<evidence type="ECO:0000313" key="3">
    <source>
        <dbReference type="Proteomes" id="UP001317001"/>
    </source>
</evidence>
<reference evidence="2 3" key="1">
    <citation type="submission" date="2022-08" db="EMBL/GenBank/DDBJ databases">
        <title>Myroides zhujiangensis sp. nov., a novel bacterium isolated from sediment in the Pearl River Estuary.</title>
        <authorList>
            <person name="Cui L."/>
        </authorList>
    </citation>
    <scope>NUCLEOTIDE SEQUENCE [LARGE SCALE GENOMIC DNA]</scope>
    <source>
        <strain evidence="2 3">SCSIO 72103</strain>
    </source>
</reference>
<keyword evidence="1" id="KW-0732">Signal</keyword>
<gene>
    <name evidence="2" type="ORF">NPX36_13735</name>
</gene>
<dbReference type="EMBL" id="CP102382">
    <property type="protein sequence ID" value="UUV21371.1"/>
    <property type="molecule type" value="Genomic_DNA"/>
</dbReference>
<sequence length="269" mass="30432">MKKYLYLFSLLFSFLLISCEEEIVLDFDETIPRLVIEGNIFMGEPAFNKITLSTTTDFYSSIKPSVNNAQVSITDLSNNTVYEFVNNNNGDFLNTTFLPEIGGTYELTVIYNNETYKATSTVIDSPEVLNVDQKNDGGFTGDSYEITFNFQDNPNEENYYLVQIISPADEGFGVINDQFSNGNIMGDLYFYEKEDIKPGDDLTHYIAAINKQYYNYLAKLFSISGETGNPFASPVGTIKGNIINQTDEANFALGYFHIAKRNQYNYIVK</sequence>
<dbReference type="InterPro" id="IPR017868">
    <property type="entry name" value="Filamin/ABP280_repeat-like"/>
</dbReference>
<dbReference type="Pfam" id="PF14054">
    <property type="entry name" value="DUF4249"/>
    <property type="match status" value="1"/>
</dbReference>
<evidence type="ECO:0000313" key="2">
    <source>
        <dbReference type="EMBL" id="UUV21371.1"/>
    </source>
</evidence>
<organism evidence="2 3">
    <name type="scientific">Paenimyroides aestuarii</name>
    <dbReference type="NCBI Taxonomy" id="2968490"/>
    <lineage>
        <taxon>Bacteria</taxon>
        <taxon>Pseudomonadati</taxon>
        <taxon>Bacteroidota</taxon>
        <taxon>Flavobacteriia</taxon>
        <taxon>Flavobacteriales</taxon>
        <taxon>Flavobacteriaceae</taxon>
        <taxon>Paenimyroides</taxon>
    </lineage>
</organism>
<dbReference type="PROSITE" id="PS50194">
    <property type="entry name" value="FILAMIN_REPEAT"/>
    <property type="match status" value="1"/>
</dbReference>